<comment type="caution">
    <text evidence="2">The sequence shown here is derived from an EMBL/GenBank/DDBJ whole genome shotgun (WGS) entry which is preliminary data.</text>
</comment>
<evidence type="ECO:0000313" key="2">
    <source>
        <dbReference type="EMBL" id="MDM5132138.1"/>
    </source>
</evidence>
<proteinExistence type="predicted"/>
<dbReference type="RefSeq" id="WP_244464587.1">
    <property type="nucleotide sequence ID" value="NZ_CDBL01000052.1"/>
</dbReference>
<dbReference type="EMBL" id="JAOPLU010000004">
    <property type="protein sequence ID" value="MDM5132138.1"/>
    <property type="molecule type" value="Genomic_DNA"/>
</dbReference>
<dbReference type="Proteomes" id="UP001168109">
    <property type="component" value="Unassembled WGS sequence"/>
</dbReference>
<evidence type="ECO:0000256" key="1">
    <source>
        <dbReference type="SAM" id="MobiDB-lite"/>
    </source>
</evidence>
<protein>
    <submittedName>
        <fullName evidence="2">Uncharacterized protein</fullName>
    </submittedName>
</protein>
<keyword evidence="3" id="KW-1185">Reference proteome</keyword>
<sequence>MDRLRPDWANSRHRHDDGSNRSGQPRRNDKRAHRTAEAAQPSNNNDGIKLATDDIKLDINWDQKEYDRWQHNCLDLGIGDSRIQLNCDKVDGKYRDHYNRSIHSGNNPCHGHNKQKSNGNGNGKKN</sequence>
<feature type="region of interest" description="Disordered" evidence="1">
    <location>
        <begin position="98"/>
        <end position="126"/>
    </location>
</feature>
<reference evidence="2" key="1">
    <citation type="submission" date="2024-05" db="EMBL/GenBank/DDBJ databases">
        <title>WGS of Aeromonas isolates.</title>
        <authorList>
            <person name="Lee H."/>
        </authorList>
    </citation>
    <scope>NUCLEOTIDE SEQUENCE</scope>
    <source>
        <strain evidence="2">LP308</strain>
    </source>
</reference>
<feature type="region of interest" description="Disordered" evidence="1">
    <location>
        <begin position="1"/>
        <end position="49"/>
    </location>
</feature>
<accession>A0ABT7QDZ6</accession>
<gene>
    <name evidence="2" type="ORF">OB962_14240</name>
</gene>
<evidence type="ECO:0000313" key="3">
    <source>
        <dbReference type="Proteomes" id="UP001168109"/>
    </source>
</evidence>
<organism evidence="2 3">
    <name type="scientific">Aeromonas piscicola</name>
    <dbReference type="NCBI Taxonomy" id="600645"/>
    <lineage>
        <taxon>Bacteria</taxon>
        <taxon>Pseudomonadati</taxon>
        <taxon>Pseudomonadota</taxon>
        <taxon>Gammaproteobacteria</taxon>
        <taxon>Aeromonadales</taxon>
        <taxon>Aeromonadaceae</taxon>
        <taxon>Aeromonas</taxon>
    </lineage>
</organism>
<name>A0ABT7QDZ6_9GAMM</name>